<comment type="caution">
    <text evidence="3">The sequence shown here is derived from an EMBL/GenBank/DDBJ whole genome shotgun (WGS) entry which is preliminary data.</text>
</comment>
<dbReference type="InterPro" id="IPR024555">
    <property type="entry name" value="PX-associated"/>
</dbReference>
<feature type="compositionally biased region" description="Low complexity" evidence="1">
    <location>
        <begin position="935"/>
        <end position="945"/>
    </location>
</feature>
<feature type="compositionally biased region" description="Acidic residues" evidence="1">
    <location>
        <begin position="808"/>
        <end position="818"/>
    </location>
</feature>
<feature type="compositionally biased region" description="Basic and acidic residues" evidence="1">
    <location>
        <begin position="242"/>
        <end position="259"/>
    </location>
</feature>
<dbReference type="SMART" id="SM00312">
    <property type="entry name" value="PX"/>
    <property type="match status" value="1"/>
</dbReference>
<evidence type="ECO:0000313" key="4">
    <source>
        <dbReference type="Proteomes" id="UP000567179"/>
    </source>
</evidence>
<evidence type="ECO:0000259" key="2">
    <source>
        <dbReference type="PROSITE" id="PS50195"/>
    </source>
</evidence>
<dbReference type="Gene3D" id="3.30.1520.10">
    <property type="entry name" value="Phox-like domain"/>
    <property type="match status" value="1"/>
</dbReference>
<dbReference type="PANTHER" id="PTHR47185">
    <property type="entry name" value="PX DOMAIN-CONTAINING PROTEIN YPR097W"/>
    <property type="match status" value="1"/>
</dbReference>
<dbReference type="PROSITE" id="PS50195">
    <property type="entry name" value="PX"/>
    <property type="match status" value="1"/>
</dbReference>
<organism evidence="3 4">
    <name type="scientific">Psilocybe cf. subviscida</name>
    <dbReference type="NCBI Taxonomy" id="2480587"/>
    <lineage>
        <taxon>Eukaryota</taxon>
        <taxon>Fungi</taxon>
        <taxon>Dikarya</taxon>
        <taxon>Basidiomycota</taxon>
        <taxon>Agaricomycotina</taxon>
        <taxon>Agaricomycetes</taxon>
        <taxon>Agaricomycetidae</taxon>
        <taxon>Agaricales</taxon>
        <taxon>Agaricineae</taxon>
        <taxon>Strophariaceae</taxon>
        <taxon>Psilocybe</taxon>
    </lineage>
</organism>
<dbReference type="InterPro" id="IPR001683">
    <property type="entry name" value="PX_dom"/>
</dbReference>
<dbReference type="Pfam" id="PF12828">
    <property type="entry name" value="PXB"/>
    <property type="match status" value="1"/>
</dbReference>
<name>A0A8H5BGF4_9AGAR</name>
<dbReference type="EMBL" id="JAACJJ010000028">
    <property type="protein sequence ID" value="KAF5322426.1"/>
    <property type="molecule type" value="Genomic_DNA"/>
</dbReference>
<sequence length="1032" mass="115317">MDANNSPENDDSKTNGDKSNELTPLRAHYLKKALVQLQFSRELDLISSEGPENVSTLSYLGPPFTPPPKDAPQLDLPFLRYIFRQFVLTFPFMAAAPKDFYSQKLQPFVNAVLARNISPTSVLDDGKSEKATRKKLLAKAERNFSLLINAATKLVEPEEVVRLTQADLDRLETLSRRRQEQLAKKKNFFDVNIVGVRTVVEKGRMRSRAHEEFIIRTRRSRYQDVYVARRYGDFRTLASELSKAHPQEEIRLPPAKDKTYVSAPTMSPTTNRHTIPPSPLSYSSTFDDQLAQKNGPPSSPTTSYSRLSREKNRLTLRSYLNSLLHSSSTIASSPVLRHFLSSRPITLTRDELEDCRRREEADSVREEGRKKFAKEIAGRVDGLREVIKGVKGDIMGKDGLTHIFAVIKETPDISGLPDDYKAVVEWARISLASTVFHTFVASDDASETFAGLKRIHGLMPYFMLKAALKITNPVSMIRSVLDLFLAQPFGGRSLLQRMFTSSLTEAVKVLEEEIEAVKDKVDDPVMCAKIRQFVYAPREIQVMFKEDAASEGMNVLTVVLRSSEEPVLNRMQMHRLARAHRAHTAYLRQRESLVDSDDDEGPQDEDAWLLEDLKGFTSDLLKDIITIFYAPLAQVYRAASIGDSLSDLQNFINDLIKTVERIEELSQDDPHITVQAFIDLISRHEQSFYNFVHKVHSKGEGLFDSLMHWIELFLTAVREGLGDPISLEFLLPHTGPERANILTEVDKIATYHYKLKVAYEEKLRRRFGRAAASEADAEDEATQAIVNGVMGEISFGELVTGDAIDLAAEETDEEESSSDESGSSEYETGSEDESDDTEASHRNAQASRATNVAKSPGPSRNHIHHHRPIMHAPNGSHPTLLHSTLPPSQSAHAPPTRKRSFSLKKAKSMTFSMSNLSLSSRQSQDVPPVPPVPSLPSASRSVFPAPSKPLPSPPLDTDSPPPSPPPVPAKDHLPIASSSQRTPTSQTDKQPPKTPKQKSTSVLAPPDLEHIPQLLPIFVEMMKPSLRIRKVG</sequence>
<feature type="region of interest" description="Disordered" evidence="1">
    <location>
        <begin position="1"/>
        <end position="22"/>
    </location>
</feature>
<dbReference type="PANTHER" id="PTHR47185:SF1">
    <property type="entry name" value="PX DOMAIN-CONTAINING PROTEIN YPR097W"/>
    <property type="match status" value="1"/>
</dbReference>
<dbReference type="Proteomes" id="UP000567179">
    <property type="component" value="Unassembled WGS sequence"/>
</dbReference>
<dbReference type="SUPFAM" id="SSF64268">
    <property type="entry name" value="PX domain"/>
    <property type="match status" value="1"/>
</dbReference>
<feature type="compositionally biased region" description="Polar residues" evidence="1">
    <location>
        <begin position="280"/>
        <end position="306"/>
    </location>
</feature>
<dbReference type="CDD" id="cd06869">
    <property type="entry name" value="PX_UP2_fungi"/>
    <property type="match status" value="1"/>
</dbReference>
<proteinExistence type="predicted"/>
<gene>
    <name evidence="3" type="ORF">D9619_000915</name>
</gene>
<dbReference type="InterPro" id="IPR036871">
    <property type="entry name" value="PX_dom_sf"/>
</dbReference>
<feature type="compositionally biased region" description="Polar residues" evidence="1">
    <location>
        <begin position="842"/>
        <end position="853"/>
    </location>
</feature>
<feature type="compositionally biased region" description="Low complexity" evidence="1">
    <location>
        <begin position="915"/>
        <end position="926"/>
    </location>
</feature>
<feature type="domain" description="PX" evidence="2">
    <location>
        <begin position="191"/>
        <end position="347"/>
    </location>
</feature>
<reference evidence="3 4" key="1">
    <citation type="journal article" date="2020" name="ISME J.">
        <title>Uncovering the hidden diversity of litter-decomposition mechanisms in mushroom-forming fungi.</title>
        <authorList>
            <person name="Floudas D."/>
            <person name="Bentzer J."/>
            <person name="Ahren D."/>
            <person name="Johansson T."/>
            <person name="Persson P."/>
            <person name="Tunlid A."/>
        </authorList>
    </citation>
    <scope>NUCLEOTIDE SEQUENCE [LARGE SCALE GENOMIC DNA]</scope>
    <source>
        <strain evidence="3 4">CBS 101986</strain>
    </source>
</reference>
<keyword evidence="4" id="KW-1185">Reference proteome</keyword>
<feature type="region of interest" description="Disordered" evidence="1">
    <location>
        <begin position="242"/>
        <end position="308"/>
    </location>
</feature>
<feature type="compositionally biased region" description="Polar residues" evidence="1">
    <location>
        <begin position="881"/>
        <end position="891"/>
    </location>
</feature>
<dbReference type="OrthoDB" id="2117459at2759"/>
<dbReference type="InterPro" id="IPR047168">
    <property type="entry name" value="LEC1-like"/>
</dbReference>
<evidence type="ECO:0000313" key="3">
    <source>
        <dbReference type="EMBL" id="KAF5322426.1"/>
    </source>
</evidence>
<dbReference type="Pfam" id="PF12825">
    <property type="entry name" value="DUF3818"/>
    <property type="match status" value="2"/>
</dbReference>
<dbReference type="Pfam" id="PF00787">
    <property type="entry name" value="PX"/>
    <property type="match status" value="1"/>
</dbReference>
<feature type="compositionally biased region" description="Acidic residues" evidence="1">
    <location>
        <begin position="828"/>
        <end position="837"/>
    </location>
</feature>
<feature type="compositionally biased region" description="Pro residues" evidence="1">
    <location>
        <begin position="946"/>
        <end position="968"/>
    </location>
</feature>
<evidence type="ECO:0000256" key="1">
    <source>
        <dbReference type="SAM" id="MobiDB-lite"/>
    </source>
</evidence>
<protein>
    <recommendedName>
        <fullName evidence="2">PX domain-containing protein</fullName>
    </recommendedName>
</protein>
<feature type="region of interest" description="Disordered" evidence="1">
    <location>
        <begin position="915"/>
        <end position="1009"/>
    </location>
</feature>
<feature type="region of interest" description="Disordered" evidence="1">
    <location>
        <begin position="808"/>
        <end position="901"/>
    </location>
</feature>
<dbReference type="AlphaFoldDB" id="A0A8H5BGF4"/>
<feature type="compositionally biased region" description="Polar residues" evidence="1">
    <location>
        <begin position="262"/>
        <end position="273"/>
    </location>
</feature>
<accession>A0A8H5BGF4</accession>
<dbReference type="InterPro" id="IPR024554">
    <property type="entry name" value="LEC1-like_C"/>
</dbReference>
<dbReference type="GO" id="GO:0035091">
    <property type="term" value="F:phosphatidylinositol binding"/>
    <property type="evidence" value="ECO:0007669"/>
    <property type="project" value="InterPro"/>
</dbReference>
<feature type="compositionally biased region" description="Basic and acidic residues" evidence="1">
    <location>
        <begin position="10"/>
        <end position="20"/>
    </location>
</feature>